<reference evidence="2" key="1">
    <citation type="submission" date="2019-12" db="EMBL/GenBank/DDBJ databases">
        <authorList>
            <person name="Scholes J."/>
        </authorList>
    </citation>
    <scope>NUCLEOTIDE SEQUENCE</scope>
</reference>
<accession>A0A9N7RKW1</accession>
<protein>
    <recommendedName>
        <fullName evidence="1">DUF4216 domain-containing protein</fullName>
    </recommendedName>
</protein>
<name>A0A9N7RKW1_STRHE</name>
<dbReference type="OrthoDB" id="1709318at2759"/>
<dbReference type="Proteomes" id="UP001153555">
    <property type="component" value="Unassembled WGS sequence"/>
</dbReference>
<dbReference type="Pfam" id="PF13952">
    <property type="entry name" value="DUF4216"/>
    <property type="match status" value="1"/>
</dbReference>
<comment type="caution">
    <text evidence="2">The sequence shown here is derived from an EMBL/GenBank/DDBJ whole genome shotgun (WGS) entry which is preliminary data.</text>
</comment>
<dbReference type="PANTHER" id="PTHR48258:SF9">
    <property type="entry name" value="OS01G0348150 PROTEIN"/>
    <property type="match status" value="1"/>
</dbReference>
<organism evidence="2 3">
    <name type="scientific">Striga hermonthica</name>
    <name type="common">Purple witchweed</name>
    <name type="synonym">Buchnera hermonthica</name>
    <dbReference type="NCBI Taxonomy" id="68872"/>
    <lineage>
        <taxon>Eukaryota</taxon>
        <taxon>Viridiplantae</taxon>
        <taxon>Streptophyta</taxon>
        <taxon>Embryophyta</taxon>
        <taxon>Tracheophyta</taxon>
        <taxon>Spermatophyta</taxon>
        <taxon>Magnoliopsida</taxon>
        <taxon>eudicotyledons</taxon>
        <taxon>Gunneridae</taxon>
        <taxon>Pentapetalae</taxon>
        <taxon>asterids</taxon>
        <taxon>lamiids</taxon>
        <taxon>Lamiales</taxon>
        <taxon>Orobanchaceae</taxon>
        <taxon>Buchnereae</taxon>
        <taxon>Striga</taxon>
    </lineage>
</organism>
<keyword evidence="3" id="KW-1185">Reference proteome</keyword>
<evidence type="ECO:0000259" key="1">
    <source>
        <dbReference type="Pfam" id="PF13952"/>
    </source>
</evidence>
<feature type="domain" description="DUF4216" evidence="1">
    <location>
        <begin position="205"/>
        <end position="273"/>
    </location>
</feature>
<proteinExistence type="predicted"/>
<dbReference type="PANTHER" id="PTHR48258">
    <property type="entry name" value="DUF4218 DOMAIN-CONTAINING PROTEIN-RELATED"/>
    <property type="match status" value="1"/>
</dbReference>
<sequence>MKILKAYVKNPRRPEAFIVERYVAEEAVEFCNEYLSQSKSVGIPSARHKGKGSGKGTVGGQLKSVDREEMIQAHTYVLNNTPEVHPYIVAHKALVKRQNPRKPERWLVQEHNKTFLTWFKNQVLKDDTTSETITWLAGGPNFDVRCWRGYDINGYSFCTKERDDKSTTQNSGVSVVAESMHFSSSKDKNPLLAASSYYGVIDETWEISYIKFTVPVFKCKWVDGNNGVRVDELGVILVDFRREGYKNEPFVMACQAKQVFYVSDPSDQHWSVVLQGKRQLVDDTDEPSLDMYEFPSLSPRLSVINEEDEVDDVHAIRDDHHEGIWENTPMNA</sequence>
<evidence type="ECO:0000313" key="2">
    <source>
        <dbReference type="EMBL" id="CAA0835102.1"/>
    </source>
</evidence>
<dbReference type="AlphaFoldDB" id="A0A9N7RKW1"/>
<evidence type="ECO:0000313" key="3">
    <source>
        <dbReference type="Proteomes" id="UP001153555"/>
    </source>
</evidence>
<gene>
    <name evidence="2" type="ORF">SHERM_02830</name>
</gene>
<dbReference type="InterPro" id="IPR025312">
    <property type="entry name" value="DUF4216"/>
</dbReference>
<dbReference type="EMBL" id="CACSLK010028167">
    <property type="protein sequence ID" value="CAA0835102.1"/>
    <property type="molecule type" value="Genomic_DNA"/>
</dbReference>